<evidence type="ECO:0000313" key="14">
    <source>
        <dbReference type="Proteomes" id="UP000256845"/>
    </source>
</evidence>
<keyword evidence="4 13" id="KW-0645">Protease</keyword>
<dbReference type="EMBL" id="QRDW01000001">
    <property type="protein sequence ID" value="RED53295.1"/>
    <property type="molecule type" value="Genomic_DNA"/>
</dbReference>
<keyword evidence="5 11" id="KW-0812">Transmembrane</keyword>
<keyword evidence="9 11" id="KW-0482">Metalloprotease</keyword>
<dbReference type="AlphaFoldDB" id="A0A3D9HV56"/>
<comment type="cofactor">
    <cofactor evidence="1 11">
        <name>Zn(2+)</name>
        <dbReference type="ChEBI" id="CHEBI:29105"/>
    </cofactor>
</comment>
<evidence type="ECO:0000256" key="6">
    <source>
        <dbReference type="ARBA" id="ARBA00022801"/>
    </source>
</evidence>
<dbReference type="Pfam" id="PF02163">
    <property type="entry name" value="Peptidase_M50"/>
    <property type="match status" value="1"/>
</dbReference>
<name>A0A3D9HV56_9PROT</name>
<dbReference type="PANTHER" id="PTHR42837:SF2">
    <property type="entry name" value="MEMBRANE METALLOPROTEASE ARASP2, CHLOROPLASTIC-RELATED"/>
    <property type="match status" value="1"/>
</dbReference>
<dbReference type="Pfam" id="PF17820">
    <property type="entry name" value="PDZ_6"/>
    <property type="match status" value="1"/>
</dbReference>
<dbReference type="NCBIfam" id="TIGR00054">
    <property type="entry name" value="RIP metalloprotease RseP"/>
    <property type="match status" value="1"/>
</dbReference>
<evidence type="ECO:0000256" key="10">
    <source>
        <dbReference type="ARBA" id="ARBA00023136"/>
    </source>
</evidence>
<dbReference type="PROSITE" id="PS50106">
    <property type="entry name" value="PDZ"/>
    <property type="match status" value="1"/>
</dbReference>
<dbReference type="SMART" id="SM00228">
    <property type="entry name" value="PDZ"/>
    <property type="match status" value="1"/>
</dbReference>
<feature type="transmembrane region" description="Helical" evidence="11">
    <location>
        <begin position="6"/>
        <end position="23"/>
    </location>
</feature>
<dbReference type="CDD" id="cd06163">
    <property type="entry name" value="S2P-M50_PDZ_RseP-like"/>
    <property type="match status" value="1"/>
</dbReference>
<dbReference type="CDD" id="cd23081">
    <property type="entry name" value="cpPDZ_EcRseP-like"/>
    <property type="match status" value="1"/>
</dbReference>
<evidence type="ECO:0000256" key="4">
    <source>
        <dbReference type="ARBA" id="ARBA00022670"/>
    </source>
</evidence>
<protein>
    <recommendedName>
        <fullName evidence="11">Zinc metalloprotease</fullName>
        <ecNumber evidence="11">3.4.24.-</ecNumber>
    </recommendedName>
</protein>
<evidence type="ECO:0000256" key="5">
    <source>
        <dbReference type="ARBA" id="ARBA00022692"/>
    </source>
</evidence>
<dbReference type="InterPro" id="IPR004387">
    <property type="entry name" value="Pept_M50_Zn"/>
</dbReference>
<dbReference type="GO" id="GO:0004222">
    <property type="term" value="F:metalloendopeptidase activity"/>
    <property type="evidence" value="ECO:0007669"/>
    <property type="project" value="InterPro"/>
</dbReference>
<dbReference type="RefSeq" id="WP_115934452.1">
    <property type="nucleotide sequence ID" value="NZ_QRDW01000001.1"/>
</dbReference>
<keyword evidence="10 11" id="KW-0472">Membrane</keyword>
<keyword evidence="14" id="KW-1185">Reference proteome</keyword>
<accession>A0A3D9HV56</accession>
<sequence>MDGFFATIGWGNFIIVLGVLIFVHEMGHYLVARWCGVRVEVFSIGFGREIFGWTDRSGTRWKVSLLPLGGYVKMFGEGNASVEEEQRENKSLTEQERSVSFAHKNVYQRSAVVAAGPIANFLFAFLVYAAAAYSLGFQKAESLETHGIGEVVANSAAEKAGMQKGDRIVAIDGKPLQDFSGLVEAVRGSEGRALSFLINRDGVELTLFAAPEIKSRINVETGKEEPLYTLGVNRPISQVDVGLGEAIVHGVTRTYEISVHILVSVGQLISGQGNLDEIGGPVKIAEVSSDVGKMGALSVLALMAALSVNLGLLNLFPIPMLDGGHLLFYFFEMVLGKPVNAKIQEIGLRVGVSLLLTLMIFFTINDLINLGKRTFGID</sequence>
<evidence type="ECO:0000256" key="2">
    <source>
        <dbReference type="ARBA" id="ARBA00004141"/>
    </source>
</evidence>
<dbReference type="OrthoDB" id="9782003at2"/>
<comment type="subcellular location">
    <subcellularLocation>
        <location evidence="2">Membrane</location>
        <topology evidence="2">Multi-pass membrane protein</topology>
    </subcellularLocation>
</comment>
<keyword evidence="7 11" id="KW-0862">Zinc</keyword>
<dbReference type="EC" id="3.4.24.-" evidence="11"/>
<evidence type="ECO:0000256" key="9">
    <source>
        <dbReference type="ARBA" id="ARBA00023049"/>
    </source>
</evidence>
<evidence type="ECO:0000256" key="1">
    <source>
        <dbReference type="ARBA" id="ARBA00001947"/>
    </source>
</evidence>
<evidence type="ECO:0000259" key="12">
    <source>
        <dbReference type="PROSITE" id="PS50106"/>
    </source>
</evidence>
<dbReference type="InterPro" id="IPR008915">
    <property type="entry name" value="Peptidase_M50"/>
</dbReference>
<evidence type="ECO:0000256" key="11">
    <source>
        <dbReference type="RuleBase" id="RU362031"/>
    </source>
</evidence>
<feature type="transmembrane region" description="Helical" evidence="11">
    <location>
        <begin position="111"/>
        <end position="133"/>
    </location>
</feature>
<evidence type="ECO:0000256" key="8">
    <source>
        <dbReference type="ARBA" id="ARBA00022989"/>
    </source>
</evidence>
<proteinExistence type="inferred from homology"/>
<dbReference type="PANTHER" id="PTHR42837">
    <property type="entry name" value="REGULATOR OF SIGMA-E PROTEASE RSEP"/>
    <property type="match status" value="1"/>
</dbReference>
<organism evidence="13 14">
    <name type="scientific">Aestuariispira insulae</name>
    <dbReference type="NCBI Taxonomy" id="1461337"/>
    <lineage>
        <taxon>Bacteria</taxon>
        <taxon>Pseudomonadati</taxon>
        <taxon>Pseudomonadota</taxon>
        <taxon>Alphaproteobacteria</taxon>
        <taxon>Rhodospirillales</taxon>
        <taxon>Kiloniellaceae</taxon>
        <taxon>Aestuariispira</taxon>
    </lineage>
</organism>
<keyword evidence="6 11" id="KW-0378">Hydrolase</keyword>
<evidence type="ECO:0000256" key="3">
    <source>
        <dbReference type="ARBA" id="ARBA00007931"/>
    </source>
</evidence>
<comment type="similarity">
    <text evidence="3 11">Belongs to the peptidase M50B family.</text>
</comment>
<evidence type="ECO:0000256" key="7">
    <source>
        <dbReference type="ARBA" id="ARBA00022833"/>
    </source>
</evidence>
<dbReference type="SUPFAM" id="SSF50156">
    <property type="entry name" value="PDZ domain-like"/>
    <property type="match status" value="1"/>
</dbReference>
<keyword evidence="8 11" id="KW-1133">Transmembrane helix</keyword>
<feature type="domain" description="PDZ" evidence="12">
    <location>
        <begin position="135"/>
        <end position="180"/>
    </location>
</feature>
<keyword evidence="11" id="KW-0479">Metal-binding</keyword>
<feature type="transmembrane region" description="Helical" evidence="11">
    <location>
        <begin position="346"/>
        <end position="364"/>
    </location>
</feature>
<feature type="transmembrane region" description="Helical" evidence="11">
    <location>
        <begin position="296"/>
        <end position="316"/>
    </location>
</feature>
<evidence type="ECO:0000313" key="13">
    <source>
        <dbReference type="EMBL" id="RED53295.1"/>
    </source>
</evidence>
<dbReference type="Proteomes" id="UP000256845">
    <property type="component" value="Unassembled WGS sequence"/>
</dbReference>
<dbReference type="InterPro" id="IPR041489">
    <property type="entry name" value="PDZ_6"/>
</dbReference>
<dbReference type="InterPro" id="IPR001478">
    <property type="entry name" value="PDZ"/>
</dbReference>
<dbReference type="GO" id="GO:0016020">
    <property type="term" value="C:membrane"/>
    <property type="evidence" value="ECO:0007669"/>
    <property type="project" value="UniProtKB-SubCell"/>
</dbReference>
<reference evidence="13 14" key="1">
    <citation type="submission" date="2018-07" db="EMBL/GenBank/DDBJ databases">
        <title>Genomic Encyclopedia of Type Strains, Phase III (KMG-III): the genomes of soil and plant-associated and newly described type strains.</title>
        <authorList>
            <person name="Whitman W."/>
        </authorList>
    </citation>
    <scope>NUCLEOTIDE SEQUENCE [LARGE SCALE GENOMIC DNA]</scope>
    <source>
        <strain evidence="13 14">CECT 8488</strain>
    </source>
</reference>
<dbReference type="GO" id="GO:0006508">
    <property type="term" value="P:proteolysis"/>
    <property type="evidence" value="ECO:0007669"/>
    <property type="project" value="UniProtKB-KW"/>
</dbReference>
<dbReference type="Gene3D" id="2.30.42.10">
    <property type="match status" value="1"/>
</dbReference>
<gene>
    <name evidence="13" type="ORF">DFP90_10177</name>
</gene>
<comment type="caution">
    <text evidence="13">The sequence shown here is derived from an EMBL/GenBank/DDBJ whole genome shotgun (WGS) entry which is preliminary data.</text>
</comment>
<dbReference type="InterPro" id="IPR036034">
    <property type="entry name" value="PDZ_sf"/>
</dbReference>
<dbReference type="GO" id="GO:0046872">
    <property type="term" value="F:metal ion binding"/>
    <property type="evidence" value="ECO:0007669"/>
    <property type="project" value="UniProtKB-KW"/>
</dbReference>